<reference evidence="3" key="2">
    <citation type="submission" date="2023-04" db="EMBL/GenBank/DDBJ databases">
        <authorList>
            <person name="Beletskiy A.V."/>
            <person name="Mardanov A.V."/>
            <person name="Ravin N.V."/>
        </authorList>
    </citation>
    <scope>NUCLEOTIDE SEQUENCE</scope>
    <source>
        <strain evidence="3">GKL-02</strain>
    </source>
</reference>
<dbReference type="AlphaFoldDB" id="A0AA95KP36"/>
<name>A0AA95KP36_9GAMM</name>
<gene>
    <name evidence="3" type="ORF">QJT81_05905</name>
</gene>
<evidence type="ECO:0000259" key="2">
    <source>
        <dbReference type="Pfam" id="PF17815"/>
    </source>
</evidence>
<dbReference type="Gene3D" id="3.20.190.20">
    <property type="match status" value="1"/>
</dbReference>
<dbReference type="Proteomes" id="UP001301326">
    <property type="component" value="Chromosome"/>
</dbReference>
<dbReference type="Pfam" id="PF17815">
    <property type="entry name" value="PDZ_3"/>
    <property type="match status" value="1"/>
</dbReference>
<protein>
    <recommendedName>
        <fullName evidence="2">Protease Do-like PDZ domain-containing protein</fullName>
    </recommendedName>
</protein>
<dbReference type="InterPro" id="IPR041517">
    <property type="entry name" value="DEGP_PDZ"/>
</dbReference>
<accession>A0AA95KP36</accession>
<dbReference type="EMBL" id="CP124756">
    <property type="protein sequence ID" value="WGZ95520.1"/>
    <property type="molecule type" value="Genomic_DNA"/>
</dbReference>
<feature type="region of interest" description="Disordered" evidence="1">
    <location>
        <begin position="108"/>
        <end position="127"/>
    </location>
</feature>
<feature type="domain" description="Protease Do-like PDZ" evidence="2">
    <location>
        <begin position="31"/>
        <end position="116"/>
    </location>
</feature>
<evidence type="ECO:0000313" key="3">
    <source>
        <dbReference type="EMBL" id="WGZ95520.1"/>
    </source>
</evidence>
<reference evidence="3" key="1">
    <citation type="journal article" date="2023" name="Int. J. Mol. Sci.">
        <title>Metagenomics Revealed a New Genus 'Candidatus Thiocaldithrix dubininis' gen. nov., sp. nov. and a New Species 'Candidatus Thiothrix putei' sp. nov. in the Family Thiotrichaceae, Some Members of Which Have Traits of Both Na+- and H+-Motive Energetics.</title>
        <authorList>
            <person name="Ravin N.V."/>
            <person name="Muntyan M.S."/>
            <person name="Smolyakov D.D."/>
            <person name="Rudenko T.S."/>
            <person name="Beletsky A.V."/>
            <person name="Mardanov A.V."/>
            <person name="Grabovich M.Y."/>
        </authorList>
    </citation>
    <scope>NUCLEOTIDE SEQUENCE</scope>
    <source>
        <strain evidence="3">GKL-02</strain>
    </source>
</reference>
<organism evidence="3">
    <name type="scientific">Candidatus Thiothrix putei</name>
    <dbReference type="NCBI Taxonomy" id="3080811"/>
    <lineage>
        <taxon>Bacteria</taxon>
        <taxon>Pseudomonadati</taxon>
        <taxon>Pseudomonadota</taxon>
        <taxon>Gammaproteobacteria</taxon>
        <taxon>Thiotrichales</taxon>
        <taxon>Thiotrichaceae</taxon>
        <taxon>Thiothrix</taxon>
    </lineage>
</organism>
<dbReference type="KEGG" id="tput:QJT81_05905"/>
<dbReference type="InterPro" id="IPR046449">
    <property type="entry name" value="DEGP_PDZ_sf"/>
</dbReference>
<evidence type="ECO:0000256" key="1">
    <source>
        <dbReference type="SAM" id="MobiDB-lite"/>
    </source>
</evidence>
<sequence length="127" mass="14023">MNSGFVFLASRKLPECVPATEEETGAPPIEADTVQIVQVLPAASNIGFHDVAPMTLSTINGETFSSWTYFQSLVKDGSQKTIVLENETSYQVVINRQLAEKEHDALLEKYRIPNTQPDDPAEEEAEP</sequence>
<proteinExistence type="predicted"/>